<feature type="region of interest" description="Disordered" evidence="1">
    <location>
        <begin position="1"/>
        <end position="33"/>
    </location>
</feature>
<dbReference type="InterPro" id="IPR005135">
    <property type="entry name" value="Endo/exonuclease/phosphatase"/>
</dbReference>
<dbReference type="CDD" id="cd09083">
    <property type="entry name" value="EEP-1"/>
    <property type="match status" value="1"/>
</dbReference>
<dbReference type="OrthoDB" id="200635at2157"/>
<protein>
    <submittedName>
        <fullName evidence="3">Metal-dependent hydrolase, endonuclease/exonuclease/phosphatase family</fullName>
    </submittedName>
</protein>
<dbReference type="GO" id="GO:0004519">
    <property type="term" value="F:endonuclease activity"/>
    <property type="evidence" value="ECO:0007669"/>
    <property type="project" value="UniProtKB-KW"/>
</dbReference>
<dbReference type="STRING" id="660521.SAMN04487949_0333"/>
<evidence type="ECO:0000313" key="4">
    <source>
        <dbReference type="Proteomes" id="UP000199451"/>
    </source>
</evidence>
<keyword evidence="3" id="KW-0269">Exonuclease</keyword>
<dbReference type="InterPro" id="IPR050410">
    <property type="entry name" value="CCR4/nocturin_mRNA_transcr"/>
</dbReference>
<gene>
    <name evidence="3" type="ORF">SAMN04487949_0333</name>
</gene>
<dbReference type="Proteomes" id="UP000199451">
    <property type="component" value="Unassembled WGS sequence"/>
</dbReference>
<keyword evidence="3" id="KW-0255">Endonuclease</keyword>
<dbReference type="PANTHER" id="PTHR12121:SF36">
    <property type="entry name" value="ENDONUCLEASE_EXONUCLEASE_PHOSPHATASE DOMAIN-CONTAINING PROTEIN"/>
    <property type="match status" value="1"/>
</dbReference>
<dbReference type="PANTHER" id="PTHR12121">
    <property type="entry name" value="CARBON CATABOLITE REPRESSOR PROTEIN 4"/>
    <property type="match status" value="1"/>
</dbReference>
<dbReference type="InterPro" id="IPR036691">
    <property type="entry name" value="Endo/exonu/phosph_ase_sf"/>
</dbReference>
<reference evidence="4" key="1">
    <citation type="submission" date="2016-10" db="EMBL/GenBank/DDBJ databases">
        <authorList>
            <person name="Varghese N."/>
            <person name="Submissions S."/>
        </authorList>
    </citation>
    <scope>NUCLEOTIDE SEQUENCE [LARGE SCALE GENOMIC DNA]</scope>
    <source>
        <strain evidence="4">CGMCC 1.10119</strain>
    </source>
</reference>
<feature type="compositionally biased region" description="Basic and acidic residues" evidence="1">
    <location>
        <begin position="12"/>
        <end position="31"/>
    </location>
</feature>
<dbReference type="AlphaFoldDB" id="A0A1G9PDC4"/>
<dbReference type="RefSeq" id="WP_089693430.1">
    <property type="nucleotide sequence ID" value="NZ_FNHL01000001.1"/>
</dbReference>
<dbReference type="Pfam" id="PF03372">
    <property type="entry name" value="Exo_endo_phos"/>
    <property type="match status" value="1"/>
</dbReference>
<evidence type="ECO:0000256" key="1">
    <source>
        <dbReference type="SAM" id="MobiDB-lite"/>
    </source>
</evidence>
<sequence length="297" mass="33411">MTEPSETTTRSETSDDAPRTDGGTVDDRGDDVGTADTVRVMTFNVRYDTAEDGDLAWPNRKEHVASVIRFHRPDVVGLQEPLEHQLDYLREQLPAYDWVGVGRIDGEAEGEHGPVGFRRDRFTLRDHNTFWLSETPHVTGSKHPEASYPRMATWVELHDERAGATFVACNTHFEHRSARAREESAHLLRRRLTDVAGDLPTVVVGDLNCTEDDPPYRVLTAVEGDGRRLYDAQYHAIYGHHGPTLTFNRFDGETKKIDYVFVTEDASAVQHAVVADHWDGEPPSDHAPVVADVRFTN</sequence>
<feature type="domain" description="Endonuclease/exonuclease/phosphatase" evidence="2">
    <location>
        <begin position="41"/>
        <end position="286"/>
    </location>
</feature>
<dbReference type="SUPFAM" id="SSF56219">
    <property type="entry name" value="DNase I-like"/>
    <property type="match status" value="1"/>
</dbReference>
<evidence type="ECO:0000313" key="3">
    <source>
        <dbReference type="EMBL" id="SDL96553.1"/>
    </source>
</evidence>
<accession>A0A1G9PDC4</accession>
<name>A0A1G9PDC4_9EURY</name>
<evidence type="ECO:0000259" key="2">
    <source>
        <dbReference type="Pfam" id="PF03372"/>
    </source>
</evidence>
<dbReference type="GO" id="GO:0000175">
    <property type="term" value="F:3'-5'-RNA exonuclease activity"/>
    <property type="evidence" value="ECO:0007669"/>
    <property type="project" value="TreeGrafter"/>
</dbReference>
<dbReference type="EMBL" id="FNHL01000001">
    <property type="protein sequence ID" value="SDL96553.1"/>
    <property type="molecule type" value="Genomic_DNA"/>
</dbReference>
<feature type="compositionally biased region" description="Low complexity" evidence="1">
    <location>
        <begin position="1"/>
        <end position="11"/>
    </location>
</feature>
<keyword evidence="3" id="KW-0378">Hydrolase</keyword>
<dbReference type="Gene3D" id="3.60.10.10">
    <property type="entry name" value="Endonuclease/exonuclease/phosphatase"/>
    <property type="match status" value="1"/>
</dbReference>
<keyword evidence="3" id="KW-0540">Nuclease</keyword>
<proteinExistence type="predicted"/>
<organism evidence="3 4">
    <name type="scientific">Halogranum gelatinilyticum</name>
    <dbReference type="NCBI Taxonomy" id="660521"/>
    <lineage>
        <taxon>Archaea</taxon>
        <taxon>Methanobacteriati</taxon>
        <taxon>Methanobacteriota</taxon>
        <taxon>Stenosarchaea group</taxon>
        <taxon>Halobacteria</taxon>
        <taxon>Halobacteriales</taxon>
        <taxon>Haloferacaceae</taxon>
    </lineage>
</organism>
<keyword evidence="4" id="KW-1185">Reference proteome</keyword>